<accession>A0A3M6TFX7</accession>
<sequence>MVTDHKQKGDHIQPMRNVEIRVAKQDDSKGCYDNENGKGYCIGYTATEQEMADAFSNLILVLGPAKDRSKSQHKRYQPSKSQHSQCVRVCVDPVVLSAFHDLEISIHADCAQRKQRSGTKKYG</sequence>
<evidence type="ECO:0000313" key="2">
    <source>
        <dbReference type="Proteomes" id="UP000275408"/>
    </source>
</evidence>
<dbReference type="Proteomes" id="UP000275408">
    <property type="component" value="Unassembled WGS sequence"/>
</dbReference>
<name>A0A3M6TFX7_POCDA</name>
<comment type="caution">
    <text evidence="1">The sequence shown here is derived from an EMBL/GenBank/DDBJ whole genome shotgun (WGS) entry which is preliminary data.</text>
</comment>
<gene>
    <name evidence="1" type="ORF">pdam_00002286</name>
</gene>
<proteinExistence type="predicted"/>
<reference evidence="1 2" key="1">
    <citation type="journal article" date="2018" name="Sci. Rep.">
        <title>Comparative analysis of the Pocillopora damicornis genome highlights role of immune system in coral evolution.</title>
        <authorList>
            <person name="Cunning R."/>
            <person name="Bay R.A."/>
            <person name="Gillette P."/>
            <person name="Baker A.C."/>
            <person name="Traylor-Knowles N."/>
        </authorList>
    </citation>
    <scope>NUCLEOTIDE SEQUENCE [LARGE SCALE GENOMIC DNA]</scope>
    <source>
        <strain evidence="1">RSMAS</strain>
        <tissue evidence="1">Whole animal</tissue>
    </source>
</reference>
<protein>
    <submittedName>
        <fullName evidence="1">Uncharacterized protein</fullName>
    </submittedName>
</protein>
<dbReference type="EMBL" id="RCHS01003687">
    <property type="protein sequence ID" value="RMX40124.1"/>
    <property type="molecule type" value="Genomic_DNA"/>
</dbReference>
<organism evidence="1 2">
    <name type="scientific">Pocillopora damicornis</name>
    <name type="common">Cauliflower coral</name>
    <name type="synonym">Millepora damicornis</name>
    <dbReference type="NCBI Taxonomy" id="46731"/>
    <lineage>
        <taxon>Eukaryota</taxon>
        <taxon>Metazoa</taxon>
        <taxon>Cnidaria</taxon>
        <taxon>Anthozoa</taxon>
        <taxon>Hexacorallia</taxon>
        <taxon>Scleractinia</taxon>
        <taxon>Astrocoeniina</taxon>
        <taxon>Pocilloporidae</taxon>
        <taxon>Pocillopora</taxon>
    </lineage>
</organism>
<keyword evidence="2" id="KW-1185">Reference proteome</keyword>
<dbReference type="AlphaFoldDB" id="A0A3M6TFX7"/>
<evidence type="ECO:0000313" key="1">
    <source>
        <dbReference type="EMBL" id="RMX40124.1"/>
    </source>
</evidence>